<dbReference type="OrthoDB" id="2696637at2"/>
<accession>A0A5R9F5X7</accession>
<sequence>MPRAILLFSLLLLTVFIGVNQVLAREADVENINLNLNKNEIAITFFDLSDGEATLLQNQTGETVLINTGAPSAGEELISRLKMYGIKKVDWLLFSNFDPLYTGNIKRIIEQFSVGTLLGPEHLKKQLRSYSPEPETKIATFEVKKPFDLFPGLKASSFYVSENGQSVLSFQYGKHRMLYMGFADKIVEEKLKDEENIKSALLKVADFGSGSGTTQPFLEAVDPQVAIIFKKKKEMPNDQVMERLLESWTDVYNTYRMGSVTIKMDEETYKVFTVPTKRKRVYP</sequence>
<evidence type="ECO:0000313" key="1">
    <source>
        <dbReference type="EMBL" id="TLS35884.1"/>
    </source>
</evidence>
<organism evidence="1 2">
    <name type="scientific">Exobacillus caeni</name>
    <dbReference type="NCBI Taxonomy" id="2574798"/>
    <lineage>
        <taxon>Bacteria</taxon>
        <taxon>Bacillati</taxon>
        <taxon>Bacillota</taxon>
        <taxon>Bacilli</taxon>
        <taxon>Bacillales</taxon>
        <taxon>Guptibacillaceae</taxon>
        <taxon>Exobacillus</taxon>
    </lineage>
</organism>
<dbReference type="RefSeq" id="WP_138128320.1">
    <property type="nucleotide sequence ID" value="NZ_SWLG01000015.1"/>
</dbReference>
<protein>
    <recommendedName>
        <fullName evidence="3">Hydrolase</fullName>
    </recommendedName>
</protein>
<name>A0A5R9F5X7_9BACL</name>
<proteinExistence type="predicted"/>
<comment type="caution">
    <text evidence="1">The sequence shown here is derived from an EMBL/GenBank/DDBJ whole genome shotgun (WGS) entry which is preliminary data.</text>
</comment>
<dbReference type="Proteomes" id="UP000308230">
    <property type="component" value="Unassembled WGS sequence"/>
</dbReference>
<reference evidence="1 2" key="1">
    <citation type="submission" date="2019-04" db="EMBL/GenBank/DDBJ databases">
        <title>Bacillus caeni sp. nov., a bacterium isolated from mangrove sediment.</title>
        <authorList>
            <person name="Huang H."/>
            <person name="Mo K."/>
            <person name="Hu Y."/>
        </authorList>
    </citation>
    <scope>NUCLEOTIDE SEQUENCE [LARGE SCALE GENOMIC DNA]</scope>
    <source>
        <strain evidence="1 2">HB172195</strain>
    </source>
</reference>
<dbReference type="InterPro" id="IPR036866">
    <property type="entry name" value="RibonucZ/Hydroxyglut_hydro"/>
</dbReference>
<keyword evidence="2" id="KW-1185">Reference proteome</keyword>
<dbReference type="Gene3D" id="3.60.15.10">
    <property type="entry name" value="Ribonuclease Z/Hydroxyacylglutathione hydrolase-like"/>
    <property type="match status" value="1"/>
</dbReference>
<dbReference type="AlphaFoldDB" id="A0A5R9F5X7"/>
<dbReference type="InterPro" id="IPR052159">
    <property type="entry name" value="Competence_DNA_uptake"/>
</dbReference>
<dbReference type="PANTHER" id="PTHR30619">
    <property type="entry name" value="DNA INTERNALIZATION/COMPETENCE PROTEIN COMEC/REC2"/>
    <property type="match status" value="1"/>
</dbReference>
<evidence type="ECO:0000313" key="2">
    <source>
        <dbReference type="Proteomes" id="UP000308230"/>
    </source>
</evidence>
<dbReference type="EMBL" id="SWLG01000015">
    <property type="protein sequence ID" value="TLS35884.1"/>
    <property type="molecule type" value="Genomic_DNA"/>
</dbReference>
<gene>
    <name evidence="1" type="ORF">FCL54_17965</name>
</gene>
<evidence type="ECO:0008006" key="3">
    <source>
        <dbReference type="Google" id="ProtNLM"/>
    </source>
</evidence>
<dbReference type="PANTHER" id="PTHR30619:SF1">
    <property type="entry name" value="RECOMBINATION PROTEIN 2"/>
    <property type="match status" value="1"/>
</dbReference>
<dbReference type="SUPFAM" id="SSF56281">
    <property type="entry name" value="Metallo-hydrolase/oxidoreductase"/>
    <property type="match status" value="1"/>
</dbReference>